<dbReference type="PANTHER" id="PTHR47364">
    <property type="entry name" value="CYSTEINE PROTEINASE INHIBITOR 5"/>
    <property type="match status" value="1"/>
</dbReference>
<accession>A0AAW2WSE6</accession>
<dbReference type="AlphaFoldDB" id="A0AAW2WSE6"/>
<reference evidence="5" key="2">
    <citation type="journal article" date="2024" name="Plant">
        <title>Genomic evolution and insights into agronomic trait innovations of Sesamum species.</title>
        <authorList>
            <person name="Miao H."/>
            <person name="Wang L."/>
            <person name="Qu L."/>
            <person name="Liu H."/>
            <person name="Sun Y."/>
            <person name="Le M."/>
            <person name="Wang Q."/>
            <person name="Wei S."/>
            <person name="Zheng Y."/>
            <person name="Lin W."/>
            <person name="Duan Y."/>
            <person name="Cao H."/>
            <person name="Xiong S."/>
            <person name="Wang X."/>
            <person name="Wei L."/>
            <person name="Li C."/>
            <person name="Ma Q."/>
            <person name="Ju M."/>
            <person name="Zhao R."/>
            <person name="Li G."/>
            <person name="Mu C."/>
            <person name="Tian Q."/>
            <person name="Mei H."/>
            <person name="Zhang T."/>
            <person name="Gao T."/>
            <person name="Zhang H."/>
        </authorList>
    </citation>
    <scope>NUCLEOTIDE SEQUENCE</scope>
    <source>
        <strain evidence="5">KEN1</strain>
    </source>
</reference>
<feature type="signal peptide" evidence="3">
    <location>
        <begin position="1"/>
        <end position="20"/>
    </location>
</feature>
<comment type="caution">
    <text evidence="5">The sequence shown here is derived from an EMBL/GenBank/DDBJ whole genome shotgun (WGS) entry which is preliminary data.</text>
</comment>
<evidence type="ECO:0000259" key="4">
    <source>
        <dbReference type="SMART" id="SM00043"/>
    </source>
</evidence>
<dbReference type="CDD" id="cd00042">
    <property type="entry name" value="CY"/>
    <property type="match status" value="1"/>
</dbReference>
<evidence type="ECO:0000256" key="2">
    <source>
        <dbReference type="ARBA" id="ARBA00022704"/>
    </source>
</evidence>
<evidence type="ECO:0000313" key="5">
    <source>
        <dbReference type="EMBL" id="KAL0443025.1"/>
    </source>
</evidence>
<sequence length="114" mass="11933">MARNSGSLLIVVLAILLASALNEAASGGGWKPITDPKDPKVVEVGKFAVTEHNKEAASALVFQDVVKGQTQVVAGINYQLVIGAGDGTPAGARKNYQAVVWEQQSGDLKLLSFQ</sequence>
<feature type="domain" description="Cystatin" evidence="4">
    <location>
        <begin position="25"/>
        <end position="114"/>
    </location>
</feature>
<dbReference type="SMART" id="SM00043">
    <property type="entry name" value="CY"/>
    <property type="match status" value="1"/>
</dbReference>
<dbReference type="SUPFAM" id="SSF54403">
    <property type="entry name" value="Cystatin/monellin"/>
    <property type="match status" value="1"/>
</dbReference>
<dbReference type="Gene3D" id="3.10.450.10">
    <property type="match status" value="1"/>
</dbReference>
<dbReference type="PANTHER" id="PTHR47364:SF2">
    <property type="entry name" value="CYSTEINE PROTEINASE INHIBITOR 5"/>
    <property type="match status" value="1"/>
</dbReference>
<reference evidence="5" key="1">
    <citation type="submission" date="2020-06" db="EMBL/GenBank/DDBJ databases">
        <authorList>
            <person name="Li T."/>
            <person name="Hu X."/>
            <person name="Zhang T."/>
            <person name="Song X."/>
            <person name="Zhang H."/>
            <person name="Dai N."/>
            <person name="Sheng W."/>
            <person name="Hou X."/>
            <person name="Wei L."/>
        </authorList>
    </citation>
    <scope>NUCLEOTIDE SEQUENCE</scope>
    <source>
        <strain evidence="5">KEN1</strain>
        <tissue evidence="5">Leaf</tissue>
    </source>
</reference>
<keyword evidence="1" id="KW-0646">Protease inhibitor</keyword>
<protein>
    <submittedName>
        <fullName evidence="5">Cysteine proteinase inhibitor 1</fullName>
    </submittedName>
</protein>
<gene>
    <name evidence="5" type="ORF">Slati_2025200</name>
</gene>
<dbReference type="InterPro" id="IPR046350">
    <property type="entry name" value="Cystatin_sf"/>
</dbReference>
<dbReference type="GO" id="GO:0004869">
    <property type="term" value="F:cysteine-type endopeptidase inhibitor activity"/>
    <property type="evidence" value="ECO:0007669"/>
    <property type="project" value="UniProtKB-KW"/>
</dbReference>
<proteinExistence type="predicted"/>
<dbReference type="EMBL" id="JACGWN010000007">
    <property type="protein sequence ID" value="KAL0443025.1"/>
    <property type="molecule type" value="Genomic_DNA"/>
</dbReference>
<dbReference type="InterPro" id="IPR000010">
    <property type="entry name" value="Cystatin_dom"/>
</dbReference>
<feature type="chain" id="PRO_5043710937" evidence="3">
    <location>
        <begin position="21"/>
        <end position="114"/>
    </location>
</feature>
<name>A0AAW2WSE6_9LAMI</name>
<evidence type="ECO:0000256" key="3">
    <source>
        <dbReference type="SAM" id="SignalP"/>
    </source>
</evidence>
<keyword evidence="3" id="KW-0732">Signal</keyword>
<organism evidence="5">
    <name type="scientific">Sesamum latifolium</name>
    <dbReference type="NCBI Taxonomy" id="2727402"/>
    <lineage>
        <taxon>Eukaryota</taxon>
        <taxon>Viridiplantae</taxon>
        <taxon>Streptophyta</taxon>
        <taxon>Embryophyta</taxon>
        <taxon>Tracheophyta</taxon>
        <taxon>Spermatophyta</taxon>
        <taxon>Magnoliopsida</taxon>
        <taxon>eudicotyledons</taxon>
        <taxon>Gunneridae</taxon>
        <taxon>Pentapetalae</taxon>
        <taxon>asterids</taxon>
        <taxon>lamiids</taxon>
        <taxon>Lamiales</taxon>
        <taxon>Pedaliaceae</taxon>
        <taxon>Sesamum</taxon>
    </lineage>
</organism>
<evidence type="ECO:0000256" key="1">
    <source>
        <dbReference type="ARBA" id="ARBA00022690"/>
    </source>
</evidence>
<keyword evidence="2" id="KW-0789">Thiol protease inhibitor</keyword>
<dbReference type="Pfam" id="PF16845">
    <property type="entry name" value="SQAPI"/>
    <property type="match status" value="1"/>
</dbReference>